<proteinExistence type="predicted"/>
<name>A0A371FG66_MUCPR</name>
<keyword evidence="3" id="KW-1185">Reference proteome</keyword>
<evidence type="ECO:0000256" key="1">
    <source>
        <dbReference type="SAM" id="MobiDB-lite"/>
    </source>
</evidence>
<organism evidence="2 3">
    <name type="scientific">Mucuna pruriens</name>
    <name type="common">Velvet bean</name>
    <name type="synonym">Dolichos pruriens</name>
    <dbReference type="NCBI Taxonomy" id="157652"/>
    <lineage>
        <taxon>Eukaryota</taxon>
        <taxon>Viridiplantae</taxon>
        <taxon>Streptophyta</taxon>
        <taxon>Embryophyta</taxon>
        <taxon>Tracheophyta</taxon>
        <taxon>Spermatophyta</taxon>
        <taxon>Magnoliopsida</taxon>
        <taxon>eudicotyledons</taxon>
        <taxon>Gunneridae</taxon>
        <taxon>Pentapetalae</taxon>
        <taxon>rosids</taxon>
        <taxon>fabids</taxon>
        <taxon>Fabales</taxon>
        <taxon>Fabaceae</taxon>
        <taxon>Papilionoideae</taxon>
        <taxon>50 kb inversion clade</taxon>
        <taxon>NPAAA clade</taxon>
        <taxon>indigoferoid/millettioid clade</taxon>
        <taxon>Phaseoleae</taxon>
        <taxon>Mucuna</taxon>
    </lineage>
</organism>
<feature type="compositionally biased region" description="Basic and acidic residues" evidence="1">
    <location>
        <begin position="212"/>
        <end position="226"/>
    </location>
</feature>
<sequence length="243" mass="28304">MLVKWKEEAMIQDVIVKSIAIELQLEHDFLQLMELDNVTNLIKFIEVGVVLIAKEEMRDSSDDMESYSPKTRKSVNATVEALSRSKDKSNGVSMHENKGSQKENPNNLSNKSYRSHRSKKSERPMRENRHKEEEPRRERRYEEEPQRIQDIVELNYYISLDDLVHQATRVESQQRRHLASKRSYLSGSSSWKVLGQRTHCFQYSNKRNMVLREDDNVESESSHEDSSSSSEVESLSDSSHDKG</sequence>
<feature type="non-terminal residue" evidence="2">
    <location>
        <position position="1"/>
    </location>
</feature>
<reference evidence="2" key="1">
    <citation type="submission" date="2018-05" db="EMBL/GenBank/DDBJ databases">
        <title>Draft genome of Mucuna pruriens seed.</title>
        <authorList>
            <person name="Nnadi N.E."/>
            <person name="Vos R."/>
            <person name="Hasami M.H."/>
            <person name="Devisetty U.K."/>
            <person name="Aguiy J.C."/>
        </authorList>
    </citation>
    <scope>NUCLEOTIDE SEQUENCE [LARGE SCALE GENOMIC DNA]</scope>
    <source>
        <strain evidence="2">JCA_2017</strain>
    </source>
</reference>
<feature type="compositionally biased region" description="Basic and acidic residues" evidence="1">
    <location>
        <begin position="83"/>
        <end position="101"/>
    </location>
</feature>
<dbReference type="Proteomes" id="UP000257109">
    <property type="component" value="Unassembled WGS sequence"/>
</dbReference>
<evidence type="ECO:0000313" key="3">
    <source>
        <dbReference type="Proteomes" id="UP000257109"/>
    </source>
</evidence>
<protein>
    <submittedName>
        <fullName evidence="2">Uncharacterized protein</fullName>
    </submittedName>
</protein>
<feature type="compositionally biased region" description="Low complexity" evidence="1">
    <location>
        <begin position="227"/>
        <end position="237"/>
    </location>
</feature>
<accession>A0A371FG66</accession>
<feature type="compositionally biased region" description="Polar residues" evidence="1">
    <location>
        <begin position="102"/>
        <end position="112"/>
    </location>
</feature>
<dbReference type="EMBL" id="QJKJ01009212">
    <property type="protein sequence ID" value="RDX77298.1"/>
    <property type="molecule type" value="Genomic_DNA"/>
</dbReference>
<feature type="compositionally biased region" description="Basic and acidic residues" evidence="1">
    <location>
        <begin position="121"/>
        <end position="143"/>
    </location>
</feature>
<evidence type="ECO:0000313" key="2">
    <source>
        <dbReference type="EMBL" id="RDX77298.1"/>
    </source>
</evidence>
<comment type="caution">
    <text evidence="2">The sequence shown here is derived from an EMBL/GenBank/DDBJ whole genome shotgun (WGS) entry which is preliminary data.</text>
</comment>
<feature type="region of interest" description="Disordered" evidence="1">
    <location>
        <begin position="212"/>
        <end position="243"/>
    </location>
</feature>
<feature type="region of interest" description="Disordered" evidence="1">
    <location>
        <begin position="58"/>
        <end position="143"/>
    </location>
</feature>
<dbReference type="AlphaFoldDB" id="A0A371FG66"/>
<gene>
    <name evidence="2" type="ORF">CR513_42597</name>
</gene>